<protein>
    <recommendedName>
        <fullName evidence="6">Ribulose-5-phosphate reductase</fullName>
        <shortName evidence="6">Ribulose-5-P reductase</shortName>
        <ecNumber evidence="6">1.1.1.405</ecNumber>
    </recommendedName>
    <alternativeName>
        <fullName evidence="6">Ribitol-5-phosphate dehydrogenase</fullName>
    </alternativeName>
</protein>
<feature type="domain" description="Alcohol dehydrogenase-like N-terminal" evidence="8">
    <location>
        <begin position="25"/>
        <end position="131"/>
    </location>
</feature>
<dbReference type="Proteomes" id="UP000309454">
    <property type="component" value="Unassembled WGS sequence"/>
</dbReference>
<dbReference type="SUPFAM" id="SSF51735">
    <property type="entry name" value="NAD(P)-binding Rossmann-fold domains"/>
    <property type="match status" value="1"/>
</dbReference>
<evidence type="ECO:0000313" key="9">
    <source>
        <dbReference type="EMBL" id="TJW11338.1"/>
    </source>
</evidence>
<dbReference type="PANTHER" id="PTHR43350">
    <property type="entry name" value="NAD-DEPENDENT ALCOHOL DEHYDROGENASE"/>
    <property type="match status" value="1"/>
</dbReference>
<feature type="binding site" evidence="6">
    <location>
        <position position="63"/>
    </location>
    <ligand>
        <name>Zn(2+)</name>
        <dbReference type="ChEBI" id="CHEBI:29105"/>
        <note>catalytic</note>
    </ligand>
</feature>
<organism evidence="9 10">
    <name type="scientific">Parvibacter caecicola</name>
    <dbReference type="NCBI Taxonomy" id="747645"/>
    <lineage>
        <taxon>Bacteria</taxon>
        <taxon>Bacillati</taxon>
        <taxon>Actinomycetota</taxon>
        <taxon>Coriobacteriia</taxon>
        <taxon>Coriobacteriales</taxon>
        <taxon>Coriobacteriaceae</taxon>
        <taxon>Parvibacter</taxon>
    </lineage>
</organism>
<evidence type="ECO:0000256" key="1">
    <source>
        <dbReference type="ARBA" id="ARBA00001947"/>
    </source>
</evidence>
<keyword evidence="6" id="KW-0521">NADP</keyword>
<gene>
    <name evidence="9" type="ORF">E5982_03785</name>
</gene>
<keyword evidence="5 6" id="KW-0560">Oxidoreductase</keyword>
<dbReference type="EC" id="1.1.1.405" evidence="6"/>
<evidence type="ECO:0000256" key="2">
    <source>
        <dbReference type="ARBA" id="ARBA00008072"/>
    </source>
</evidence>
<comment type="similarity">
    <text evidence="2 6">Belongs to the zinc-containing alcohol dehydrogenase family.</text>
</comment>
<evidence type="ECO:0000259" key="8">
    <source>
        <dbReference type="Pfam" id="PF08240"/>
    </source>
</evidence>
<reference evidence="9 10" key="1">
    <citation type="submission" date="2019-04" db="EMBL/GenBank/DDBJ databases">
        <title>Microbes associate with the intestines of laboratory mice.</title>
        <authorList>
            <person name="Navarre W."/>
            <person name="Wong E."/>
            <person name="Huang K.C."/>
            <person name="Tropini C."/>
            <person name="Ng K."/>
            <person name="Yu B."/>
        </authorList>
    </citation>
    <scope>NUCLEOTIDE SEQUENCE [LARGE SCALE GENOMIC DNA]</scope>
    <source>
        <strain evidence="9 10">NM48_B13</strain>
    </source>
</reference>
<dbReference type="EMBL" id="SSTM01000002">
    <property type="protein sequence ID" value="TJW11338.1"/>
    <property type="molecule type" value="Genomic_DNA"/>
</dbReference>
<sequence length="339" mass="37881">MLNTVYRLYAPRSFQPIVLDAPIVDKVIVRPTYLSICNADQRYYQGTRSKEVLRRKLPMALIHEGVGEVVSDQTGVFSRGAKVVLLPNDPTETDPVIAENYLTSSHFCGSGYDGFLQEAMILSPERLVELPRDINLEVAAFTELVSVAVHAVSRFEGIAHNRKQSIGVWGDGNLGFIVSLVLRRVFPNAEVVVYGRNREKLNDFTFVSRICLVDEENLPTVDHAFECCGGDGSIAAIDQIIDRIRPEGTISLLGVSENPVPINTRMVLEKGLRLFGSSRSGRKDFERTVALYESNPEMLEYLQSLVNEVRVIRSVSDISAAFEADIRKPMGKTIMKWEM</sequence>
<feature type="binding site" evidence="6">
    <location>
        <position position="64"/>
    </location>
    <ligand>
        <name>Zn(2+)</name>
        <dbReference type="ChEBI" id="CHEBI:29105"/>
        <note>catalytic</note>
    </ligand>
</feature>
<dbReference type="Gene3D" id="3.40.50.720">
    <property type="entry name" value="NAD(P)-binding Rossmann-like Domain"/>
    <property type="match status" value="1"/>
</dbReference>
<comment type="cofactor">
    <cofactor evidence="1 6">
        <name>Zn(2+)</name>
        <dbReference type="ChEBI" id="CHEBI:29105"/>
    </cofactor>
</comment>
<dbReference type="GO" id="GO:0050256">
    <property type="term" value="F:ribitol-5-phosphate 2-dehydrogenase [NAD(P)+] activity"/>
    <property type="evidence" value="ECO:0007669"/>
    <property type="project" value="UniProtKB-UniRule"/>
</dbReference>
<evidence type="ECO:0000256" key="5">
    <source>
        <dbReference type="ARBA" id="ARBA00023002"/>
    </source>
</evidence>
<proteinExistence type="inferred from homology"/>
<evidence type="ECO:0000256" key="3">
    <source>
        <dbReference type="ARBA" id="ARBA00022723"/>
    </source>
</evidence>
<dbReference type="OrthoDB" id="3987021at2"/>
<dbReference type="InterPro" id="IPR013154">
    <property type="entry name" value="ADH-like_N"/>
</dbReference>
<keyword evidence="3 6" id="KW-0479">Metal-binding</keyword>
<feature type="binding site" evidence="6">
    <location>
        <position position="37"/>
    </location>
    <ligand>
        <name>Zn(2+)</name>
        <dbReference type="ChEBI" id="CHEBI:29105"/>
        <note>catalytic</note>
    </ligand>
</feature>
<accession>A0A4T9T8G1</accession>
<evidence type="ECO:0000256" key="4">
    <source>
        <dbReference type="ARBA" id="ARBA00022833"/>
    </source>
</evidence>
<feature type="binding site" evidence="6">
    <location>
        <position position="143"/>
    </location>
    <ligand>
        <name>Zn(2+)</name>
        <dbReference type="ChEBI" id="CHEBI:29105"/>
        <note>catalytic</note>
    </ligand>
</feature>
<dbReference type="InterPro" id="IPR036291">
    <property type="entry name" value="NAD(P)-bd_dom_sf"/>
</dbReference>
<dbReference type="Gene3D" id="3.90.180.10">
    <property type="entry name" value="Medium-chain alcohol dehydrogenases, catalytic domain"/>
    <property type="match status" value="1"/>
</dbReference>
<feature type="domain" description="Alcohol dehydrogenase-like C-terminal" evidence="7">
    <location>
        <begin position="221"/>
        <end position="292"/>
    </location>
</feature>
<dbReference type="Pfam" id="PF00107">
    <property type="entry name" value="ADH_zinc_N"/>
    <property type="match status" value="1"/>
</dbReference>
<evidence type="ECO:0000256" key="6">
    <source>
        <dbReference type="HAMAP-Rule" id="MF_02069"/>
    </source>
</evidence>
<evidence type="ECO:0000313" key="10">
    <source>
        <dbReference type="Proteomes" id="UP000309454"/>
    </source>
</evidence>
<dbReference type="RefSeq" id="WP_136845502.1">
    <property type="nucleotide sequence ID" value="NZ_CANSOV010000003.1"/>
</dbReference>
<dbReference type="InterPro" id="IPR011032">
    <property type="entry name" value="GroES-like_sf"/>
</dbReference>
<evidence type="ECO:0000259" key="7">
    <source>
        <dbReference type="Pfam" id="PF00107"/>
    </source>
</evidence>
<dbReference type="InterPro" id="IPR013149">
    <property type="entry name" value="ADH-like_C"/>
</dbReference>
<comment type="catalytic activity">
    <reaction evidence="6">
        <text>D-ribitol 5-phosphate + NADP(+) = D-ribulose 5-phosphate + NADPH + H(+)</text>
        <dbReference type="Rhea" id="RHEA:19921"/>
        <dbReference type="ChEBI" id="CHEBI:15378"/>
        <dbReference type="ChEBI" id="CHEBI:57695"/>
        <dbReference type="ChEBI" id="CHEBI:57783"/>
        <dbReference type="ChEBI" id="CHEBI:58121"/>
        <dbReference type="ChEBI" id="CHEBI:58349"/>
        <dbReference type="EC" id="1.1.1.405"/>
    </reaction>
</comment>
<dbReference type="GO" id="GO:0008270">
    <property type="term" value="F:zinc ion binding"/>
    <property type="evidence" value="ECO:0007669"/>
    <property type="project" value="UniProtKB-UniRule"/>
</dbReference>
<dbReference type="SUPFAM" id="SSF50129">
    <property type="entry name" value="GroES-like"/>
    <property type="match status" value="1"/>
</dbReference>
<dbReference type="AlphaFoldDB" id="A0A4T9T8G1"/>
<name>A0A4T9T8G1_9ACTN</name>
<keyword evidence="10" id="KW-1185">Reference proteome</keyword>
<keyword evidence="4 6" id="KW-0862">Zinc</keyword>
<comment type="caution">
    <text evidence="9">The sequence shown here is derived from an EMBL/GenBank/DDBJ whole genome shotgun (WGS) entry which is preliminary data.</text>
</comment>
<dbReference type="Pfam" id="PF08240">
    <property type="entry name" value="ADH_N"/>
    <property type="match status" value="1"/>
</dbReference>
<dbReference type="InterPro" id="IPR034710">
    <property type="entry name" value="TarJ"/>
</dbReference>
<comment type="function">
    <text evidence="6">Catalyzes the NADPH dependent reduction of D-ribulose 5-phosphate to D-ribitol 5-phosphate.</text>
</comment>
<dbReference type="HAMAP" id="MF_02069">
    <property type="entry name" value="TarJ"/>
    <property type="match status" value="1"/>
</dbReference>
<dbReference type="PANTHER" id="PTHR43350:SF19">
    <property type="entry name" value="D-GULOSIDE 3-DEHYDROGENASE"/>
    <property type="match status" value="1"/>
</dbReference>